<dbReference type="GO" id="GO:0071011">
    <property type="term" value="C:precatalytic spliceosome"/>
    <property type="evidence" value="ECO:0007669"/>
    <property type="project" value="TreeGrafter"/>
</dbReference>
<gene>
    <name evidence="8" type="ORF">AFUS01_LOCUS46723</name>
</gene>
<comment type="similarity">
    <text evidence="2">Belongs to the SPF27 family.</text>
</comment>
<accession>A0A8J2LSU9</accession>
<protein>
    <recommendedName>
        <fullName evidence="3">Pre-mRNA-splicing factor SPF27</fullName>
    </recommendedName>
</protein>
<dbReference type="PANTHER" id="PTHR13296:SF0">
    <property type="entry name" value="PRE-MRNA-SPLICING FACTOR SPF27"/>
    <property type="match status" value="1"/>
</dbReference>
<dbReference type="GO" id="GO:0008380">
    <property type="term" value="P:RNA splicing"/>
    <property type="evidence" value="ECO:0007669"/>
    <property type="project" value="UniProtKB-KW"/>
</dbReference>
<evidence type="ECO:0000256" key="1">
    <source>
        <dbReference type="ARBA" id="ARBA00004123"/>
    </source>
</evidence>
<organism evidence="8 9">
    <name type="scientific">Allacma fusca</name>
    <dbReference type="NCBI Taxonomy" id="39272"/>
    <lineage>
        <taxon>Eukaryota</taxon>
        <taxon>Metazoa</taxon>
        <taxon>Ecdysozoa</taxon>
        <taxon>Arthropoda</taxon>
        <taxon>Hexapoda</taxon>
        <taxon>Collembola</taxon>
        <taxon>Symphypleona</taxon>
        <taxon>Sminthuridae</taxon>
        <taxon>Allacma</taxon>
    </lineage>
</organism>
<dbReference type="Proteomes" id="UP000708208">
    <property type="component" value="Unassembled WGS sequence"/>
</dbReference>
<evidence type="ECO:0000313" key="9">
    <source>
        <dbReference type="Proteomes" id="UP000708208"/>
    </source>
</evidence>
<keyword evidence="7" id="KW-0539">Nucleus</keyword>
<sequence>MANEVVVDALPYIDQEYDEPGMKEMVQAMIEEEKKRYRPTKNYLEHLPMLELHKFETDVMRKEYERLSQRLPMETLSMKRYELPPPPTGKLTDLSAWNECVENSYAQLEHQNTRISNLELMQEYSCESWKSYLRLIANMVTQQQKQLADVK</sequence>
<evidence type="ECO:0000256" key="3">
    <source>
        <dbReference type="ARBA" id="ARBA00014158"/>
    </source>
</evidence>
<keyword evidence="6" id="KW-0508">mRNA splicing</keyword>
<comment type="subcellular location">
    <subcellularLocation>
        <location evidence="1">Nucleus</location>
    </subcellularLocation>
</comment>
<evidence type="ECO:0000256" key="2">
    <source>
        <dbReference type="ARBA" id="ARBA00010788"/>
    </source>
</evidence>
<keyword evidence="9" id="KW-1185">Reference proteome</keyword>
<dbReference type="GO" id="GO:0000974">
    <property type="term" value="C:Prp19 complex"/>
    <property type="evidence" value="ECO:0007669"/>
    <property type="project" value="TreeGrafter"/>
</dbReference>
<dbReference type="GO" id="GO:0071013">
    <property type="term" value="C:catalytic step 2 spliceosome"/>
    <property type="evidence" value="ECO:0007669"/>
    <property type="project" value="TreeGrafter"/>
</dbReference>
<keyword evidence="4" id="KW-0507">mRNA processing</keyword>
<dbReference type="InterPro" id="IPR008409">
    <property type="entry name" value="SPF27"/>
</dbReference>
<dbReference type="GO" id="GO:0006397">
    <property type="term" value="P:mRNA processing"/>
    <property type="evidence" value="ECO:0007669"/>
    <property type="project" value="UniProtKB-KW"/>
</dbReference>
<evidence type="ECO:0000256" key="6">
    <source>
        <dbReference type="ARBA" id="ARBA00023187"/>
    </source>
</evidence>
<evidence type="ECO:0000313" key="8">
    <source>
        <dbReference type="EMBL" id="CAG7837640.1"/>
    </source>
</evidence>
<reference evidence="8" key="1">
    <citation type="submission" date="2021-06" db="EMBL/GenBank/DDBJ databases">
        <authorList>
            <person name="Hodson N. C."/>
            <person name="Mongue J. A."/>
            <person name="Jaron S. K."/>
        </authorList>
    </citation>
    <scope>NUCLEOTIDE SEQUENCE</scope>
</reference>
<dbReference type="PANTHER" id="PTHR13296">
    <property type="entry name" value="BCAS2 PROTEIN"/>
    <property type="match status" value="1"/>
</dbReference>
<evidence type="ECO:0000256" key="7">
    <source>
        <dbReference type="ARBA" id="ARBA00023242"/>
    </source>
</evidence>
<keyword evidence="5" id="KW-0747">Spliceosome</keyword>
<name>A0A8J2LSU9_9HEXA</name>
<dbReference type="Pfam" id="PF05700">
    <property type="entry name" value="BCAS2"/>
    <property type="match status" value="1"/>
</dbReference>
<dbReference type="OrthoDB" id="205794at2759"/>
<comment type="caution">
    <text evidence="8">The sequence shown here is derived from an EMBL/GenBank/DDBJ whole genome shotgun (WGS) entry which is preliminary data.</text>
</comment>
<dbReference type="EMBL" id="CAJVCH010571490">
    <property type="protein sequence ID" value="CAG7837640.1"/>
    <property type="molecule type" value="Genomic_DNA"/>
</dbReference>
<dbReference type="AlphaFoldDB" id="A0A8J2LSU9"/>
<evidence type="ECO:0000256" key="5">
    <source>
        <dbReference type="ARBA" id="ARBA00022728"/>
    </source>
</evidence>
<proteinExistence type="inferred from homology"/>
<evidence type="ECO:0000256" key="4">
    <source>
        <dbReference type="ARBA" id="ARBA00022664"/>
    </source>
</evidence>